<dbReference type="Pfam" id="PF12704">
    <property type="entry name" value="MacB_PCD"/>
    <property type="match status" value="2"/>
</dbReference>
<protein>
    <submittedName>
        <fullName evidence="9">FtsX-like permease family protein</fullName>
    </submittedName>
</protein>
<evidence type="ECO:0000313" key="9">
    <source>
        <dbReference type="EMBL" id="MPR34842.1"/>
    </source>
</evidence>
<dbReference type="GO" id="GO:0005886">
    <property type="term" value="C:plasma membrane"/>
    <property type="evidence" value="ECO:0007669"/>
    <property type="project" value="UniProtKB-SubCell"/>
</dbReference>
<evidence type="ECO:0000256" key="1">
    <source>
        <dbReference type="ARBA" id="ARBA00004651"/>
    </source>
</evidence>
<accession>A0A7C9BBG2</accession>
<dbReference type="PANTHER" id="PTHR30572:SF18">
    <property type="entry name" value="ABC-TYPE MACROLIDE FAMILY EXPORT SYSTEM PERMEASE COMPONENT 2"/>
    <property type="match status" value="1"/>
</dbReference>
<feature type="domain" description="ABC3 transporter permease C-terminal" evidence="7">
    <location>
        <begin position="672"/>
        <end position="784"/>
    </location>
</feature>
<feature type="transmembrane region" description="Helical" evidence="6">
    <location>
        <begin position="668"/>
        <end position="687"/>
    </location>
</feature>
<feature type="transmembrane region" description="Helical" evidence="6">
    <location>
        <begin position="325"/>
        <end position="352"/>
    </location>
</feature>
<feature type="domain" description="ABC3 transporter permease C-terminal" evidence="7">
    <location>
        <begin position="284"/>
        <end position="397"/>
    </location>
</feature>
<evidence type="ECO:0000259" key="7">
    <source>
        <dbReference type="Pfam" id="PF02687"/>
    </source>
</evidence>
<feature type="transmembrane region" description="Helical" evidence="6">
    <location>
        <begin position="279"/>
        <end position="305"/>
    </location>
</feature>
<evidence type="ECO:0000313" key="10">
    <source>
        <dbReference type="Proteomes" id="UP000479293"/>
    </source>
</evidence>
<dbReference type="EMBL" id="WHLY01000002">
    <property type="protein sequence ID" value="MPR34842.1"/>
    <property type="molecule type" value="Genomic_DNA"/>
</dbReference>
<evidence type="ECO:0000256" key="3">
    <source>
        <dbReference type="ARBA" id="ARBA00022692"/>
    </source>
</evidence>
<dbReference type="GO" id="GO:0022857">
    <property type="term" value="F:transmembrane transporter activity"/>
    <property type="evidence" value="ECO:0007669"/>
    <property type="project" value="TreeGrafter"/>
</dbReference>
<dbReference type="PANTHER" id="PTHR30572">
    <property type="entry name" value="MEMBRANE COMPONENT OF TRANSPORTER-RELATED"/>
    <property type="match status" value="1"/>
</dbReference>
<feature type="domain" description="MacB-like periplasmic core" evidence="8">
    <location>
        <begin position="480"/>
        <end position="605"/>
    </location>
</feature>
<dbReference type="InterPro" id="IPR003838">
    <property type="entry name" value="ABC3_permease_C"/>
</dbReference>
<evidence type="ECO:0000259" key="8">
    <source>
        <dbReference type="Pfam" id="PF12704"/>
    </source>
</evidence>
<dbReference type="InterPro" id="IPR050250">
    <property type="entry name" value="Macrolide_Exporter_MacB"/>
</dbReference>
<keyword evidence="10" id="KW-1185">Reference proteome</keyword>
<dbReference type="InterPro" id="IPR025857">
    <property type="entry name" value="MacB_PCD"/>
</dbReference>
<feature type="domain" description="MacB-like periplasmic core" evidence="8">
    <location>
        <begin position="20"/>
        <end position="234"/>
    </location>
</feature>
<sequence length="791" mass="88106">MLRNYLKITLRNLIRSKTYSIINIGGLTLGIVVCFFALLYVRFELSYDTFNEKADRIYRLVTDVETSNGIEYQSTPGALAPALQGTFPEVEGATRVFLDYLILQKEQDEAREEKIAYADSSLFSIFTLPLISGNPATILNAPYQVVLSETAARTYFGTADPLGKVLLVNGKDPATVTGIMKDMPQNSHFRVEVLVSMATLGSSWQTNWKRYFFYTYLLLPEHCDTQALSARMTDFVRQHYDQSQSKQTLSLEPLTDVYLHGQARGSRTGSSTHGNMGEIYIFSLVAAFVLFIASFNFINLTTAFATCRMKEVGVRKVLGAERQQLVGQFLMDAGLITLIAFVLAVVFCVLLLPSFNDLAGKIVTTGVFATGRYLAWLFGIAVTIGLVSGLYPALFLSGFRPLVGLQGTSPRQNGPTLRQVLVVAQFTVSAILIISTLVVYSQLHHMRNYDLGFQNDHKVVVDFQFDGGIIAHSTTIKQQLSRLANVSEVSMSSSIPGRANHTYPTQLENQSREMQTLESDVYFVDHDFLRQYQIELAAGRALSPQLASDSTQAILINETAARSLGYANPADALGKRFEQLNRRGTIVGVIRDFHFQSLQDEIRPLTLRISPSFLTFMTFTISPENTQETVADLQREWQKLVPEVPFVSFFADHAYNEQYVREERFGKLFLYLAAVAILISCMGLFGLSVFNTESRTREIGVRKVLGASVVSIVTLLSKDFLKLVVLAILVASPIAWYGMSRWLQTFAYKISIEWWVFALSGLLAVGIALLTVSSQAIKAALMNPVKSLRSE</sequence>
<evidence type="ECO:0000256" key="4">
    <source>
        <dbReference type="ARBA" id="ARBA00022989"/>
    </source>
</evidence>
<dbReference type="Pfam" id="PF02687">
    <property type="entry name" value="FtsX"/>
    <property type="match status" value="2"/>
</dbReference>
<dbReference type="Proteomes" id="UP000479293">
    <property type="component" value="Unassembled WGS sequence"/>
</dbReference>
<gene>
    <name evidence="9" type="ORF">GBK04_16145</name>
</gene>
<keyword evidence="2" id="KW-1003">Cell membrane</keyword>
<feature type="transmembrane region" description="Helical" evidence="6">
    <location>
        <begin position="20"/>
        <end position="41"/>
    </location>
</feature>
<dbReference type="RefSeq" id="WP_152761398.1">
    <property type="nucleotide sequence ID" value="NZ_WHLY01000002.1"/>
</dbReference>
<proteinExistence type="predicted"/>
<feature type="transmembrane region" description="Helical" evidence="6">
    <location>
        <begin position="373"/>
        <end position="399"/>
    </location>
</feature>
<comment type="subcellular location">
    <subcellularLocation>
        <location evidence="1">Cell membrane</location>
        <topology evidence="1">Multi-pass membrane protein</topology>
    </subcellularLocation>
</comment>
<keyword evidence="3 6" id="KW-0812">Transmembrane</keyword>
<feature type="transmembrane region" description="Helical" evidence="6">
    <location>
        <begin position="419"/>
        <end position="440"/>
    </location>
</feature>
<feature type="transmembrane region" description="Helical" evidence="6">
    <location>
        <begin position="723"/>
        <end position="740"/>
    </location>
</feature>
<keyword evidence="4 6" id="KW-1133">Transmembrane helix</keyword>
<evidence type="ECO:0000256" key="2">
    <source>
        <dbReference type="ARBA" id="ARBA00022475"/>
    </source>
</evidence>
<organism evidence="9 10">
    <name type="scientific">Salmonirosea aquatica</name>
    <dbReference type="NCBI Taxonomy" id="2654236"/>
    <lineage>
        <taxon>Bacteria</taxon>
        <taxon>Pseudomonadati</taxon>
        <taxon>Bacteroidota</taxon>
        <taxon>Cytophagia</taxon>
        <taxon>Cytophagales</taxon>
        <taxon>Spirosomataceae</taxon>
        <taxon>Salmonirosea</taxon>
    </lineage>
</organism>
<name>A0A7C9BBG2_9BACT</name>
<reference evidence="9 10" key="1">
    <citation type="submission" date="2019-10" db="EMBL/GenBank/DDBJ databases">
        <title>Draft Genome Sequence of Cytophagaceae sp. SJW1-29.</title>
        <authorList>
            <person name="Choi A."/>
        </authorList>
    </citation>
    <scope>NUCLEOTIDE SEQUENCE [LARGE SCALE GENOMIC DNA]</scope>
    <source>
        <strain evidence="9 10">SJW1-29</strain>
    </source>
</reference>
<keyword evidence="5 6" id="KW-0472">Membrane</keyword>
<comment type="caution">
    <text evidence="9">The sequence shown here is derived from an EMBL/GenBank/DDBJ whole genome shotgun (WGS) entry which is preliminary data.</text>
</comment>
<evidence type="ECO:0000256" key="5">
    <source>
        <dbReference type="ARBA" id="ARBA00023136"/>
    </source>
</evidence>
<evidence type="ECO:0000256" key="6">
    <source>
        <dbReference type="SAM" id="Phobius"/>
    </source>
</evidence>
<feature type="transmembrane region" description="Helical" evidence="6">
    <location>
        <begin position="752"/>
        <end position="772"/>
    </location>
</feature>
<dbReference type="AlphaFoldDB" id="A0A7C9BBG2"/>